<dbReference type="Gene3D" id="2.60.40.1120">
    <property type="entry name" value="Carboxypeptidase-like, regulatory domain"/>
    <property type="match status" value="1"/>
</dbReference>
<keyword evidence="6 7" id="KW-0998">Cell outer membrane</keyword>
<dbReference type="AlphaFoldDB" id="Q01ZE5"/>
<dbReference type="Pfam" id="PF25183">
    <property type="entry name" value="OMP_b-brl_4"/>
    <property type="match status" value="1"/>
</dbReference>
<proteinExistence type="inferred from homology"/>
<dbReference type="HOGENOM" id="CLU_006298_0_0_0"/>
<evidence type="ECO:0000259" key="9">
    <source>
        <dbReference type="Pfam" id="PF07715"/>
    </source>
</evidence>
<dbReference type="PANTHER" id="PTHR30069:SF46">
    <property type="entry name" value="OAR PROTEIN"/>
    <property type="match status" value="1"/>
</dbReference>
<dbReference type="Pfam" id="PF13620">
    <property type="entry name" value="CarboxypepD_reg"/>
    <property type="match status" value="1"/>
</dbReference>
<evidence type="ECO:0000256" key="7">
    <source>
        <dbReference type="PROSITE-ProRule" id="PRU01360"/>
    </source>
</evidence>
<evidence type="ECO:0000256" key="4">
    <source>
        <dbReference type="ARBA" id="ARBA00022692"/>
    </source>
</evidence>
<name>Q01ZE5_SOLUE</name>
<reference evidence="11" key="1">
    <citation type="submission" date="2006-10" db="EMBL/GenBank/DDBJ databases">
        <title>Complete sequence of Solibacter usitatus Ellin6076.</title>
        <authorList>
            <consortium name="US DOE Joint Genome Institute"/>
            <person name="Copeland A."/>
            <person name="Lucas S."/>
            <person name="Lapidus A."/>
            <person name="Barry K."/>
            <person name="Detter J.C."/>
            <person name="Glavina del Rio T."/>
            <person name="Hammon N."/>
            <person name="Israni S."/>
            <person name="Dalin E."/>
            <person name="Tice H."/>
            <person name="Pitluck S."/>
            <person name="Thompson L.S."/>
            <person name="Brettin T."/>
            <person name="Bruce D."/>
            <person name="Han C."/>
            <person name="Tapia R."/>
            <person name="Gilna P."/>
            <person name="Schmutz J."/>
            <person name="Larimer F."/>
            <person name="Land M."/>
            <person name="Hauser L."/>
            <person name="Kyrpides N."/>
            <person name="Mikhailova N."/>
            <person name="Janssen P.H."/>
            <person name="Kuske C.R."/>
            <person name="Richardson P."/>
        </authorList>
    </citation>
    <scope>NUCLEOTIDE SEQUENCE</scope>
    <source>
        <strain evidence="11">Ellin6076</strain>
    </source>
</reference>
<keyword evidence="11" id="KW-0675">Receptor</keyword>
<dbReference type="Gene3D" id="2.170.130.10">
    <property type="entry name" value="TonB-dependent receptor, plug domain"/>
    <property type="match status" value="1"/>
</dbReference>
<keyword evidence="8" id="KW-0732">Signal</keyword>
<feature type="signal peptide" evidence="8">
    <location>
        <begin position="1"/>
        <end position="19"/>
    </location>
</feature>
<dbReference type="InterPro" id="IPR037066">
    <property type="entry name" value="Plug_dom_sf"/>
</dbReference>
<dbReference type="InterPro" id="IPR012910">
    <property type="entry name" value="Plug_dom"/>
</dbReference>
<sequence precursor="true">MPRSIFLFLLSLSLLRPIAAQTSFGRISGTVTDPSGSAVPAAKVNIRNMETQALRPVTTDGNGTYTAENLPIGPYRVDVEAAGFKRSSRSGFQLVADGRITADFQLEIGEATQSVDVVAVQSETINTVSGEVSHVIDKEQVDNLALNGRAYTELLTLVPGAVVTNPDQFGVLTSLSATNQVINGHRSNQNNLTVDGVGNLDAGANGSVINNVSPDFLQEVKIQTSNFSAEYGRSTGAAFNIVTKNGTNSFHGGLFEYFRNDALDARNFFSPNKTKLRYNDFGWNLGGPIKKNKLFFFAGEEWRRLRQQTAGTRVTLPTTAELQGDFSALSTPIYMPGTKTPFPGNIIPSAMITPDGQAIANVYRTVMPLTAVFSNLPVANNATFQNPNPLDYREDLIRLDYHINDQHTLYGRFIDDSNSIYLANGPGGSLPITPETRQRPGRSALISETWVATPSIVNEARLGSSWNSQHYVNVGDTWQRDTQGFAFQRVYNNVGPYVNGIPDVSISGGITGWTGPSHTLSSPTTEIEASDTVSIVRGQHSIRAGFMLIRNRKDQNGRSPYTGSVAFNNSGNPNTTGNALADALLGNYATYTEAAYDPMGKYRYTEPSLFIDDAWKVSRKLSIDLGLRYEYMMAMYSTADNLSEFVPSLYDPAQAVRLDSKGLIIPGSGNIYNGLVRVANGVSSSQSYLVPNANDPSVLSVPAGAPRGMYPSQGTWSPRVGFAYAVTPKTVIRGGFGLFYDRIQGNPTFYTLNNPPYVGSTQYQYGNLSNITGGATVLAPWGTIQTIDPHLKVPYSEQFSFGIQQELPWKLFGEATYVGTLSRHLLDEPDINEPSLTALQSLPSTTPINSIRPYVGYSVIQQFESRATSNYNSLQLHLTRRAGRVMFTAGYTFSKALGTASSDTTNNHDYFNPRLYYGPLSFDATHVFVGTAIINLPTLANRSAWMKTPLGGWQLSAVIHDQTGFPLSVTGNSAIIGGRLADYVGGPAVFADPGPNGWINRAAFAAAPQGRWGTAGAGDVRGPGMQMYNLSLTKFFVISEQHNINLRFRADFINAFNNVNFQAPATNVSNSDFGTITNAYPPRNIQLGVKLQF</sequence>
<evidence type="ECO:0000256" key="5">
    <source>
        <dbReference type="ARBA" id="ARBA00023136"/>
    </source>
</evidence>
<dbReference type="PROSITE" id="PS52016">
    <property type="entry name" value="TONB_DEPENDENT_REC_3"/>
    <property type="match status" value="1"/>
</dbReference>
<keyword evidence="5 7" id="KW-0472">Membrane</keyword>
<dbReference type="eggNOG" id="COG4206">
    <property type="taxonomic scope" value="Bacteria"/>
</dbReference>
<protein>
    <submittedName>
        <fullName evidence="11">TonB-dependent receptor</fullName>
    </submittedName>
</protein>
<dbReference type="InParanoid" id="Q01ZE5"/>
<dbReference type="Gene3D" id="2.40.170.20">
    <property type="entry name" value="TonB-dependent receptor, beta-barrel domain"/>
    <property type="match status" value="1"/>
</dbReference>
<evidence type="ECO:0000256" key="3">
    <source>
        <dbReference type="ARBA" id="ARBA00022452"/>
    </source>
</evidence>
<dbReference type="GO" id="GO:0015344">
    <property type="term" value="F:siderophore uptake transmembrane transporter activity"/>
    <property type="evidence" value="ECO:0007669"/>
    <property type="project" value="TreeGrafter"/>
</dbReference>
<evidence type="ECO:0000256" key="6">
    <source>
        <dbReference type="ARBA" id="ARBA00023237"/>
    </source>
</evidence>
<dbReference type="GO" id="GO:0030246">
    <property type="term" value="F:carbohydrate binding"/>
    <property type="evidence" value="ECO:0007669"/>
    <property type="project" value="InterPro"/>
</dbReference>
<organism evidence="11">
    <name type="scientific">Solibacter usitatus (strain Ellin6076)</name>
    <dbReference type="NCBI Taxonomy" id="234267"/>
    <lineage>
        <taxon>Bacteria</taxon>
        <taxon>Pseudomonadati</taxon>
        <taxon>Acidobacteriota</taxon>
        <taxon>Terriglobia</taxon>
        <taxon>Bryobacterales</taxon>
        <taxon>Solibacteraceae</taxon>
        <taxon>Candidatus Solibacter</taxon>
    </lineage>
</organism>
<feature type="chain" id="PRO_5004163675" evidence="8">
    <location>
        <begin position="20"/>
        <end position="1093"/>
    </location>
</feature>
<comment type="subcellular location">
    <subcellularLocation>
        <location evidence="1 7">Cell outer membrane</location>
        <topology evidence="1 7">Multi-pass membrane protein</topology>
    </subcellularLocation>
</comment>
<gene>
    <name evidence="11" type="ordered locus">Acid_4003</name>
</gene>
<dbReference type="Pfam" id="PF07715">
    <property type="entry name" value="Plug"/>
    <property type="match status" value="1"/>
</dbReference>
<dbReference type="PANTHER" id="PTHR30069">
    <property type="entry name" value="TONB-DEPENDENT OUTER MEMBRANE RECEPTOR"/>
    <property type="match status" value="1"/>
</dbReference>
<dbReference type="SUPFAM" id="SSF56935">
    <property type="entry name" value="Porins"/>
    <property type="match status" value="1"/>
</dbReference>
<dbReference type="STRING" id="234267.Acid_4003"/>
<dbReference type="GO" id="GO:0009279">
    <property type="term" value="C:cell outer membrane"/>
    <property type="evidence" value="ECO:0007669"/>
    <property type="project" value="UniProtKB-SubCell"/>
</dbReference>
<evidence type="ECO:0000256" key="8">
    <source>
        <dbReference type="SAM" id="SignalP"/>
    </source>
</evidence>
<dbReference type="EMBL" id="CP000473">
    <property type="protein sequence ID" value="ABJ84970.1"/>
    <property type="molecule type" value="Genomic_DNA"/>
</dbReference>
<feature type="domain" description="TonB-dependent transporter Oar-like beta-barrel" evidence="10">
    <location>
        <begin position="242"/>
        <end position="1086"/>
    </location>
</feature>
<dbReference type="InterPro" id="IPR057601">
    <property type="entry name" value="Oar-like_b-barrel"/>
</dbReference>
<accession>Q01ZE5</accession>
<evidence type="ECO:0000256" key="2">
    <source>
        <dbReference type="ARBA" id="ARBA00022448"/>
    </source>
</evidence>
<keyword evidence="4 7" id="KW-0812">Transmembrane</keyword>
<dbReference type="InterPro" id="IPR039426">
    <property type="entry name" value="TonB-dep_rcpt-like"/>
</dbReference>
<keyword evidence="2 7" id="KW-0813">Transport</keyword>
<dbReference type="SUPFAM" id="SSF49452">
    <property type="entry name" value="Starch-binding domain-like"/>
    <property type="match status" value="1"/>
</dbReference>
<comment type="similarity">
    <text evidence="7">Belongs to the TonB-dependent receptor family.</text>
</comment>
<feature type="domain" description="TonB-dependent receptor plug" evidence="9">
    <location>
        <begin position="134"/>
        <end position="235"/>
    </location>
</feature>
<dbReference type="KEGG" id="sus:Acid_4003"/>
<dbReference type="OrthoDB" id="97893at2"/>
<dbReference type="InterPro" id="IPR036942">
    <property type="entry name" value="Beta-barrel_TonB_sf"/>
</dbReference>
<evidence type="ECO:0000313" key="11">
    <source>
        <dbReference type="EMBL" id="ABJ84970.1"/>
    </source>
</evidence>
<evidence type="ECO:0000256" key="1">
    <source>
        <dbReference type="ARBA" id="ARBA00004571"/>
    </source>
</evidence>
<dbReference type="InterPro" id="IPR013784">
    <property type="entry name" value="Carb-bd-like_fold"/>
</dbReference>
<dbReference type="GO" id="GO:0044718">
    <property type="term" value="P:siderophore transmembrane transport"/>
    <property type="evidence" value="ECO:0007669"/>
    <property type="project" value="TreeGrafter"/>
</dbReference>
<evidence type="ECO:0000259" key="10">
    <source>
        <dbReference type="Pfam" id="PF25183"/>
    </source>
</evidence>
<keyword evidence="3 7" id="KW-1134">Transmembrane beta strand</keyword>